<dbReference type="EMBL" id="WIGO01000079">
    <property type="protein sequence ID" value="KAF6831616.1"/>
    <property type="molecule type" value="Genomic_DNA"/>
</dbReference>
<evidence type="ECO:0000313" key="2">
    <source>
        <dbReference type="EMBL" id="KAF6831616.1"/>
    </source>
</evidence>
<accession>A0A8H6NGG4</accession>
<feature type="region of interest" description="Disordered" evidence="1">
    <location>
        <begin position="57"/>
        <end position="77"/>
    </location>
</feature>
<dbReference type="Proteomes" id="UP000654918">
    <property type="component" value="Unassembled WGS sequence"/>
</dbReference>
<comment type="caution">
    <text evidence="2">The sequence shown here is derived from an EMBL/GenBank/DDBJ whole genome shotgun (WGS) entry which is preliminary data.</text>
</comment>
<protein>
    <submittedName>
        <fullName evidence="2">Uncharacterized protein</fullName>
    </submittedName>
</protein>
<reference evidence="2" key="1">
    <citation type="journal article" date="2020" name="Phytopathology">
        <title>Genome Sequence Resources of Colletotrichum truncatum, C. plurivorum, C. musicola, and C. sojae: Four Species Pathogenic to Soybean (Glycine max).</title>
        <authorList>
            <person name="Rogerio F."/>
            <person name="Boufleur T.R."/>
            <person name="Ciampi-Guillardi M."/>
            <person name="Sukno S.A."/>
            <person name="Thon M.R."/>
            <person name="Massola Junior N.S."/>
            <person name="Baroncelli R."/>
        </authorList>
    </citation>
    <scope>NUCLEOTIDE SEQUENCE</scope>
    <source>
        <strain evidence="2">LFN00145</strain>
    </source>
</reference>
<sequence length="195" mass="21646">MNGKREVPTLFLLRSVSRGSGITLTPSQTITTEGTPPPFIGNETKHGAESWLRIDPNRSSCIGGGGERHKAKEVGSRTHRTRIDDVTKAMHANQLEQLSSRSHRYKTTEDMPCGGRKWSICDCPWDDVGSEFEQDRECRRRSAPSFGGDGWGDDTREGAATTPLTKESVLERGTCIEIHGLLLLTRSRASCVEFW</sequence>
<organism evidence="2 3">
    <name type="scientific">Colletotrichum plurivorum</name>
    <dbReference type="NCBI Taxonomy" id="2175906"/>
    <lineage>
        <taxon>Eukaryota</taxon>
        <taxon>Fungi</taxon>
        <taxon>Dikarya</taxon>
        <taxon>Ascomycota</taxon>
        <taxon>Pezizomycotina</taxon>
        <taxon>Sordariomycetes</taxon>
        <taxon>Hypocreomycetidae</taxon>
        <taxon>Glomerellales</taxon>
        <taxon>Glomerellaceae</taxon>
        <taxon>Colletotrichum</taxon>
        <taxon>Colletotrichum orchidearum species complex</taxon>
    </lineage>
</organism>
<evidence type="ECO:0000256" key="1">
    <source>
        <dbReference type="SAM" id="MobiDB-lite"/>
    </source>
</evidence>
<evidence type="ECO:0000313" key="3">
    <source>
        <dbReference type="Proteomes" id="UP000654918"/>
    </source>
</evidence>
<gene>
    <name evidence="2" type="ORF">CPLU01_06655</name>
</gene>
<feature type="region of interest" description="Disordered" evidence="1">
    <location>
        <begin position="139"/>
        <end position="164"/>
    </location>
</feature>
<feature type="compositionally biased region" description="Basic and acidic residues" evidence="1">
    <location>
        <begin position="66"/>
        <end position="77"/>
    </location>
</feature>
<name>A0A8H6NGG4_9PEZI</name>
<keyword evidence="3" id="KW-1185">Reference proteome</keyword>
<proteinExistence type="predicted"/>
<dbReference type="AlphaFoldDB" id="A0A8H6NGG4"/>